<dbReference type="InterPro" id="IPR019191">
    <property type="entry name" value="Essential_protein_Yae1_N"/>
</dbReference>
<evidence type="ECO:0000256" key="1">
    <source>
        <dbReference type="ARBA" id="ARBA00004123"/>
    </source>
</evidence>
<organism evidence="10 11">
    <name type="scientific">Lyophyllum shimeji</name>
    <name type="common">Hon-shimeji</name>
    <name type="synonym">Tricholoma shimeji</name>
    <dbReference type="NCBI Taxonomy" id="47721"/>
    <lineage>
        <taxon>Eukaryota</taxon>
        <taxon>Fungi</taxon>
        <taxon>Dikarya</taxon>
        <taxon>Basidiomycota</taxon>
        <taxon>Agaricomycotina</taxon>
        <taxon>Agaricomycetes</taxon>
        <taxon>Agaricomycetidae</taxon>
        <taxon>Agaricales</taxon>
        <taxon>Tricholomatineae</taxon>
        <taxon>Lyophyllaceae</taxon>
        <taxon>Lyophyllum</taxon>
    </lineage>
</organism>
<evidence type="ECO:0000256" key="6">
    <source>
        <dbReference type="ARBA" id="ARBA00022490"/>
    </source>
</evidence>
<evidence type="ECO:0000256" key="2">
    <source>
        <dbReference type="ARBA" id="ARBA00004496"/>
    </source>
</evidence>
<comment type="similarity">
    <text evidence="3">Belongs to the YAE1 family.</text>
</comment>
<name>A0A9P3PY58_LYOSH</name>
<evidence type="ECO:0000256" key="7">
    <source>
        <dbReference type="ARBA" id="ARBA00023242"/>
    </source>
</evidence>
<dbReference type="PANTHER" id="PTHR18829:SF0">
    <property type="entry name" value="PROTEIN YAE1 HOMOLOG"/>
    <property type="match status" value="1"/>
</dbReference>
<dbReference type="InterPro" id="IPR038881">
    <property type="entry name" value="Yae1-like"/>
</dbReference>
<evidence type="ECO:0000256" key="5">
    <source>
        <dbReference type="ARBA" id="ARBA00018400"/>
    </source>
</evidence>
<dbReference type="Proteomes" id="UP001063166">
    <property type="component" value="Unassembled WGS sequence"/>
</dbReference>
<comment type="subcellular location">
    <subcellularLocation>
        <location evidence="2">Cytoplasm</location>
    </subcellularLocation>
    <subcellularLocation>
        <location evidence="1">Nucleus</location>
    </subcellularLocation>
</comment>
<comment type="caution">
    <text evidence="10">The sequence shown here is derived from an EMBL/GenBank/DDBJ whole genome shotgun (WGS) entry which is preliminary data.</text>
</comment>
<evidence type="ECO:0000313" key="10">
    <source>
        <dbReference type="EMBL" id="GLB44173.1"/>
    </source>
</evidence>
<dbReference type="OrthoDB" id="20086at2759"/>
<evidence type="ECO:0000259" key="9">
    <source>
        <dbReference type="Pfam" id="PF09811"/>
    </source>
</evidence>
<feature type="domain" description="Essential protein Yae1 N-terminal" evidence="9">
    <location>
        <begin position="34"/>
        <end position="71"/>
    </location>
</feature>
<keyword evidence="7" id="KW-0539">Nucleus</keyword>
<dbReference type="GO" id="GO:0005737">
    <property type="term" value="C:cytoplasm"/>
    <property type="evidence" value="ECO:0007669"/>
    <property type="project" value="UniProtKB-SubCell"/>
</dbReference>
<sequence length="182" mass="20206">MDTPWDDTRDTETAWKTVREAEWSKMTSEFYNVGYREGITAGKEASVQEGFDAGFADVGVPLGRDLGLVRGHSSALLSFLISAPSAATLGLSDDEKEALMQEAREIVTLLGNIRYSDIEPRDLEAERHAREHLEAEGEEMEVSEEIEKRKQMEGVEDMLASLSTGEHAHGSSLFEENKGLDR</sequence>
<dbReference type="EMBL" id="BRPK01000016">
    <property type="protein sequence ID" value="GLB44173.1"/>
    <property type="molecule type" value="Genomic_DNA"/>
</dbReference>
<feature type="region of interest" description="Disordered" evidence="8">
    <location>
        <begin position="162"/>
        <end position="182"/>
    </location>
</feature>
<reference evidence="10" key="1">
    <citation type="submission" date="2022-07" db="EMBL/GenBank/DDBJ databases">
        <title>The genome of Lyophyllum shimeji provides insight into the initial evolution of ectomycorrhizal fungal genome.</title>
        <authorList>
            <person name="Kobayashi Y."/>
            <person name="Shibata T."/>
            <person name="Hirakawa H."/>
            <person name="Shigenobu S."/>
            <person name="Nishiyama T."/>
            <person name="Yamada A."/>
            <person name="Hasebe M."/>
            <person name="Kawaguchi M."/>
        </authorList>
    </citation>
    <scope>NUCLEOTIDE SEQUENCE</scope>
    <source>
        <strain evidence="10">AT787</strain>
    </source>
</reference>
<keyword evidence="6" id="KW-0963">Cytoplasm</keyword>
<dbReference type="PANTHER" id="PTHR18829">
    <property type="entry name" value="PROTEIN YAE1 HOMOLOG"/>
    <property type="match status" value="1"/>
</dbReference>
<evidence type="ECO:0000256" key="8">
    <source>
        <dbReference type="SAM" id="MobiDB-lite"/>
    </source>
</evidence>
<dbReference type="GO" id="GO:0005634">
    <property type="term" value="C:nucleus"/>
    <property type="evidence" value="ECO:0007669"/>
    <property type="project" value="UniProtKB-SubCell"/>
</dbReference>
<proteinExistence type="inferred from homology"/>
<protein>
    <recommendedName>
        <fullName evidence="5">Protein YAE1</fullName>
    </recommendedName>
    <alternativeName>
        <fullName evidence="4">Protein yae1</fullName>
    </alternativeName>
</protein>
<evidence type="ECO:0000256" key="3">
    <source>
        <dbReference type="ARBA" id="ARBA00007096"/>
    </source>
</evidence>
<evidence type="ECO:0000313" key="11">
    <source>
        <dbReference type="Proteomes" id="UP001063166"/>
    </source>
</evidence>
<gene>
    <name evidence="10" type="ORF">LshimejAT787_1601030</name>
</gene>
<accession>A0A9P3PY58</accession>
<evidence type="ECO:0000256" key="4">
    <source>
        <dbReference type="ARBA" id="ARBA00017286"/>
    </source>
</evidence>
<dbReference type="AlphaFoldDB" id="A0A9P3PY58"/>
<dbReference type="Pfam" id="PF09811">
    <property type="entry name" value="Yae1_N"/>
    <property type="match status" value="1"/>
</dbReference>
<keyword evidence="11" id="KW-1185">Reference proteome</keyword>